<dbReference type="Proteomes" id="UP000008550">
    <property type="component" value="Chromosome"/>
</dbReference>
<evidence type="ECO:0000256" key="1">
    <source>
        <dbReference type="SAM" id="Phobius"/>
    </source>
</evidence>
<dbReference type="KEGG" id="hmo:HM1_2914"/>
<dbReference type="HOGENOM" id="CLU_3344459_0_0_9"/>
<name>B0TCX2_HELMI</name>
<reference evidence="2 3" key="1">
    <citation type="journal article" date="2008" name="J. Bacteriol.">
        <title>The genome of Heliobacterium modesticaldum, a phototrophic representative of the Firmicutes containing the simplest photosynthetic apparatus.</title>
        <authorList>
            <person name="Sattley W.M."/>
            <person name="Madigan M.T."/>
            <person name="Swingley W.D."/>
            <person name="Cheung P.C."/>
            <person name="Clocksin K.M."/>
            <person name="Conrad A.L."/>
            <person name="Dejesa L.C."/>
            <person name="Honchak B.M."/>
            <person name="Jung D.O."/>
            <person name="Karbach L.E."/>
            <person name="Kurdoglu A."/>
            <person name="Lahiri S."/>
            <person name="Mastrian S.D."/>
            <person name="Page L.E."/>
            <person name="Taylor H.L."/>
            <person name="Wang Z.T."/>
            <person name="Raymond J."/>
            <person name="Chen M."/>
            <person name="Blankenship R.E."/>
            <person name="Touchman J.W."/>
        </authorList>
    </citation>
    <scope>NUCLEOTIDE SEQUENCE [LARGE SCALE GENOMIC DNA]</scope>
    <source>
        <strain evidence="3">ATCC 51547 / Ice1</strain>
    </source>
</reference>
<dbReference type="EMBL" id="CP000930">
    <property type="protein sequence ID" value="ABZ85423.1"/>
    <property type="molecule type" value="Genomic_DNA"/>
</dbReference>
<feature type="transmembrane region" description="Helical" evidence="1">
    <location>
        <begin position="12"/>
        <end position="34"/>
    </location>
</feature>
<protein>
    <submittedName>
        <fullName evidence="2">Uncharacterized protein</fullName>
    </submittedName>
</protein>
<keyword evidence="1" id="KW-0812">Transmembrane</keyword>
<keyword evidence="1" id="KW-1133">Transmembrane helix</keyword>
<accession>B0TCX2</accession>
<keyword evidence="1" id="KW-0472">Membrane</keyword>
<dbReference type="AlphaFoldDB" id="B0TCX2"/>
<organism evidence="2 3">
    <name type="scientific">Heliobacterium modesticaldum (strain ATCC 51547 / Ice1)</name>
    <dbReference type="NCBI Taxonomy" id="498761"/>
    <lineage>
        <taxon>Bacteria</taxon>
        <taxon>Bacillati</taxon>
        <taxon>Bacillota</taxon>
        <taxon>Clostridia</taxon>
        <taxon>Eubacteriales</taxon>
        <taxon>Heliobacteriaceae</taxon>
        <taxon>Heliomicrobium</taxon>
    </lineage>
</organism>
<sequence>MKSTKKITINAINNINITINKLSAFVLFIFSPLIKQK</sequence>
<proteinExistence type="predicted"/>
<gene>
    <name evidence="2" type="ORF">HM1_2914</name>
</gene>
<evidence type="ECO:0000313" key="2">
    <source>
        <dbReference type="EMBL" id="ABZ85423.1"/>
    </source>
</evidence>
<evidence type="ECO:0000313" key="3">
    <source>
        <dbReference type="Proteomes" id="UP000008550"/>
    </source>
</evidence>
<keyword evidence="3" id="KW-1185">Reference proteome</keyword>